<dbReference type="SUPFAM" id="SSF48403">
    <property type="entry name" value="Ankyrin repeat"/>
    <property type="match status" value="2"/>
</dbReference>
<keyword evidence="4 8" id="KW-0479">Metal-binding</keyword>
<dbReference type="Gene3D" id="1.25.40.20">
    <property type="entry name" value="Ankyrin repeat-containing domain"/>
    <property type="match status" value="3"/>
</dbReference>
<feature type="repeat" description="ANK" evidence="9">
    <location>
        <begin position="550"/>
        <end position="582"/>
    </location>
</feature>
<dbReference type="GO" id="GO:0016705">
    <property type="term" value="F:oxidoreductase activity, acting on paired donors, with incorporation or reduction of molecular oxygen"/>
    <property type="evidence" value="ECO:0007669"/>
    <property type="project" value="InterPro"/>
</dbReference>
<feature type="region of interest" description="Disordered" evidence="10">
    <location>
        <begin position="577"/>
        <end position="597"/>
    </location>
</feature>
<comment type="similarity">
    <text evidence="2">Belongs to the cytochrome P450 family.</text>
</comment>
<dbReference type="InterPro" id="IPR001128">
    <property type="entry name" value="Cyt_P450"/>
</dbReference>
<evidence type="ECO:0000256" key="6">
    <source>
        <dbReference type="ARBA" id="ARBA00023004"/>
    </source>
</evidence>
<keyword evidence="5" id="KW-0677">Repeat</keyword>
<dbReference type="Pfam" id="PF12796">
    <property type="entry name" value="Ank_2"/>
    <property type="match status" value="5"/>
</dbReference>
<dbReference type="PROSITE" id="PS50297">
    <property type="entry name" value="ANK_REP_REGION"/>
    <property type="match status" value="5"/>
</dbReference>
<evidence type="ECO:0000256" key="3">
    <source>
        <dbReference type="ARBA" id="ARBA00011353"/>
    </source>
</evidence>
<dbReference type="InterPro" id="IPR016197">
    <property type="entry name" value="Chromo-like_dom_sf"/>
</dbReference>
<proteinExistence type="inferred from homology"/>
<dbReference type="SMART" id="SM00248">
    <property type="entry name" value="ANK"/>
    <property type="match status" value="11"/>
</dbReference>
<feature type="repeat" description="ANK" evidence="9">
    <location>
        <begin position="396"/>
        <end position="421"/>
    </location>
</feature>
<feature type="repeat" description="ANK" evidence="9">
    <location>
        <begin position="484"/>
        <end position="516"/>
    </location>
</feature>
<dbReference type="Pfam" id="PF00067">
    <property type="entry name" value="p450"/>
    <property type="match status" value="1"/>
</dbReference>
<dbReference type="CDD" id="cd11062">
    <property type="entry name" value="CYP58-like"/>
    <property type="match status" value="1"/>
</dbReference>
<evidence type="ECO:0000256" key="7">
    <source>
        <dbReference type="ARBA" id="ARBA00023043"/>
    </source>
</evidence>
<evidence type="ECO:0000313" key="12">
    <source>
        <dbReference type="Proteomes" id="UP000566819"/>
    </source>
</evidence>
<comment type="cofactor">
    <cofactor evidence="1 8">
        <name>heme</name>
        <dbReference type="ChEBI" id="CHEBI:30413"/>
    </cofactor>
</comment>
<dbReference type="OrthoDB" id="3945418at2759"/>
<dbReference type="PROSITE" id="PS50088">
    <property type="entry name" value="ANK_REPEAT"/>
    <property type="match status" value="7"/>
</dbReference>
<feature type="compositionally biased region" description="Polar residues" evidence="10">
    <location>
        <begin position="577"/>
        <end position="595"/>
    </location>
</feature>
<feature type="binding site" description="axial binding residue" evidence="8">
    <location>
        <position position="1467"/>
    </location>
    <ligand>
        <name>heme</name>
        <dbReference type="ChEBI" id="CHEBI:30413"/>
    </ligand>
    <ligandPart>
        <name>Fe</name>
        <dbReference type="ChEBI" id="CHEBI:18248"/>
    </ligandPart>
</feature>
<evidence type="ECO:0000256" key="5">
    <source>
        <dbReference type="ARBA" id="ARBA00022737"/>
    </source>
</evidence>
<dbReference type="PANTHER" id="PTHR24198:SF165">
    <property type="entry name" value="ANKYRIN REPEAT-CONTAINING PROTEIN-RELATED"/>
    <property type="match status" value="1"/>
</dbReference>
<evidence type="ECO:0000256" key="1">
    <source>
        <dbReference type="ARBA" id="ARBA00001971"/>
    </source>
</evidence>
<feature type="repeat" description="ANK" evidence="9">
    <location>
        <begin position="696"/>
        <end position="729"/>
    </location>
</feature>
<keyword evidence="7 9" id="KW-0040">ANK repeat</keyword>
<evidence type="ECO:0000313" key="11">
    <source>
        <dbReference type="EMBL" id="KAF4622788.1"/>
    </source>
</evidence>
<organism evidence="11 12">
    <name type="scientific">Cudoniella acicularis</name>
    <dbReference type="NCBI Taxonomy" id="354080"/>
    <lineage>
        <taxon>Eukaryota</taxon>
        <taxon>Fungi</taxon>
        <taxon>Dikarya</taxon>
        <taxon>Ascomycota</taxon>
        <taxon>Pezizomycotina</taxon>
        <taxon>Leotiomycetes</taxon>
        <taxon>Helotiales</taxon>
        <taxon>Tricladiaceae</taxon>
        <taxon>Cudoniella</taxon>
    </lineage>
</organism>
<evidence type="ECO:0000256" key="9">
    <source>
        <dbReference type="PROSITE-ProRule" id="PRU00023"/>
    </source>
</evidence>
<keyword evidence="12" id="KW-1185">Reference proteome</keyword>
<dbReference type="PRINTS" id="PR00465">
    <property type="entry name" value="EP450IV"/>
</dbReference>
<feature type="repeat" description="ANK" evidence="9">
    <location>
        <begin position="628"/>
        <end position="661"/>
    </location>
</feature>
<dbReference type="InterPro" id="IPR002110">
    <property type="entry name" value="Ankyrin_rpt"/>
</dbReference>
<gene>
    <name evidence="11" type="ORF">G7Y89_g14238</name>
</gene>
<dbReference type="Proteomes" id="UP000566819">
    <property type="component" value="Unassembled WGS sequence"/>
</dbReference>
<evidence type="ECO:0000256" key="4">
    <source>
        <dbReference type="ARBA" id="ARBA00022723"/>
    </source>
</evidence>
<dbReference type="InterPro" id="IPR002403">
    <property type="entry name" value="Cyt_P450_E_grp-IV"/>
</dbReference>
<comment type="caution">
    <text evidence="11">The sequence shown here is derived from an EMBL/GenBank/DDBJ whole genome shotgun (WGS) entry which is preliminary data.</text>
</comment>
<feature type="repeat" description="ANK" evidence="9">
    <location>
        <begin position="517"/>
        <end position="549"/>
    </location>
</feature>
<dbReference type="GO" id="GO:0004497">
    <property type="term" value="F:monooxygenase activity"/>
    <property type="evidence" value="ECO:0007669"/>
    <property type="project" value="InterPro"/>
</dbReference>
<name>A0A8H4R5I7_9HELO</name>
<keyword evidence="6 8" id="KW-0408">Iron</keyword>
<dbReference type="EMBL" id="JAAMPI010001829">
    <property type="protein sequence ID" value="KAF4622788.1"/>
    <property type="molecule type" value="Genomic_DNA"/>
</dbReference>
<dbReference type="GO" id="GO:0020037">
    <property type="term" value="F:heme binding"/>
    <property type="evidence" value="ECO:0007669"/>
    <property type="project" value="InterPro"/>
</dbReference>
<feature type="repeat" description="ANK" evidence="9">
    <location>
        <begin position="662"/>
        <end position="695"/>
    </location>
</feature>
<keyword evidence="8" id="KW-0349">Heme</keyword>
<dbReference type="SUPFAM" id="SSF54160">
    <property type="entry name" value="Chromo domain-like"/>
    <property type="match status" value="1"/>
</dbReference>
<protein>
    <submittedName>
        <fullName evidence="11">Uncharacterized protein</fullName>
    </submittedName>
</protein>
<sequence length="1581" mass="177537">MNEELALTVSKQLTERSHGNFLSVKLQFAELSRQTTTYELKESLKKLPTELADTYGLLLSSIADQPSKKADLAMRTLQWLAYSRRPLTLSELQQAVSIDPRDPSAATDPERLPPPLLILEVCKDLIEIRIEQNKVLAKHASLAHYLRNFRETLFPDGKKYIAESITSFFQNSHLSGGSLDIQEQYDARENLLPFSVYASQYWGFHLANHLAEYPAPAADAIRNILENESLLKTISQILHVSKNHEKGDCRVYPSNFGPLHFAVYFGLTAAVVDIVDKLTGFESMVDSWGRDAVHIACQQVEADRSSHCRRAQEESTSSSLREVLLIDRSHGDENLKAQSEDFLKIVNYLSNRGFLLDRRDHYGRVPLHWAVLQGSTRVVSVLGQQCRSSVRITDKWGRDPLYYAAERGNIELVSSLLGLGAAREGHALSIAASNGHRRTVEKLLAYGYDSNDDEALFEAARNGFTDIVSRLYRQGANQSWEDENGMAALHHAAHAGHAEITKYLVMEGADINKPDWTGRSPLLLASENGDLATIQLLIKRGAVVDTTDHSGNAALDKAAENGHPEVVRYLLRHGARTNSDGSRQSYRSPNPSAQRRLTPLQIAGKSGFDSVAQVLLEESSSPDKAGCTNRTPLSYAAEAGHESIVKLLLSTHRVDVNAEDELARTPLSYASEGGYVDIMKLLLGERGVDINTRDEKGRTPLSYAAEMGHVTAALLLLVQPGMIAMIADDSGLTPRDYARENGHSQVVMALDDKASIAKNGLPGIFLYKGYFTLQAIQSKVVYCLKFSQGFSLHSRDWEPKGVNTSDFADPQSASPITDSNNEWVIRRITGQKVVDGVRHYRVQWEDTWMPEYELPRAKELVDASMAHNGSGTGDLKRPLKRGRRLFWYMKGTLRKVRGITGQLMFNLCLCVSAAAEGSVTRNTMFERNARGLATVSAKSSQTFLTTNFHPKVGDDPLSLSENGGYAQDINASNLTCFGDVKRRGVVPPQEILSSLVANRSQLLGPNGSAQLPEAKTVFTTLVSNATPYNILCFLIAYFLLDTTVRITHRLYFSPLAPIPGPKLAAATRLYEFYYQGLQHTKFPYQVKKLHAQYGPIVRISPFEISLNDSEFNIDFFMSDKKLDKDPWYYFFGFTNAIFVLLNKDKHKMRQTNLSNHFRGKYWSDAQPMITTEISSLVSKFEISSLESTPLNVSKAYRKTGNELLRNFLLGEDYNGQNSDSRDFAKEASTSFQPLFRAAAWTRHFPWMFYMQYLTPTFVFEKVMPMAVYKREIEAMVPSIIKNHDELGTSATTSVKKALIYEMIDHDPSYREKGAKPLIEEFMELLWGGRESIGHALTSVTYQILTQPHCQAKLYQELKNAPFDINTATYGQLKELKYLWAVCKEGIRMQFGCRFRIPRVSSSPVHYKQYVIPAGTAVSMSPSFFHDDADIFPDPLTFKPERWLEASPEELERLEKFWNPFGNGSRSCGGRPMAYEVIFRATANVFSRYKLDFDDGCNEDYCYGEGMMEVFPQENSTGLRTHTAVPLYFSEMALTLSKRIADLRQLQTPISRVMIPAYLTSTSIQNTVNPYRSHSLNRLGHT</sequence>
<evidence type="ECO:0000256" key="2">
    <source>
        <dbReference type="ARBA" id="ARBA00010617"/>
    </source>
</evidence>
<dbReference type="PANTHER" id="PTHR24198">
    <property type="entry name" value="ANKYRIN REPEAT AND PROTEIN KINASE DOMAIN-CONTAINING PROTEIN"/>
    <property type="match status" value="1"/>
</dbReference>
<accession>A0A8H4R5I7</accession>
<dbReference type="InterPro" id="IPR036396">
    <property type="entry name" value="Cyt_P450_sf"/>
</dbReference>
<reference evidence="11 12" key="1">
    <citation type="submission" date="2020-03" db="EMBL/GenBank/DDBJ databases">
        <title>Draft Genome Sequence of Cudoniella acicularis.</title>
        <authorList>
            <person name="Buettner E."/>
            <person name="Kellner H."/>
        </authorList>
    </citation>
    <scope>NUCLEOTIDE SEQUENCE [LARGE SCALE GENOMIC DNA]</scope>
    <source>
        <strain evidence="11 12">DSM 108380</strain>
    </source>
</reference>
<dbReference type="CDD" id="cd00024">
    <property type="entry name" value="CD_CSD"/>
    <property type="match status" value="1"/>
</dbReference>
<evidence type="ECO:0000256" key="8">
    <source>
        <dbReference type="PIRSR" id="PIRSR602403-1"/>
    </source>
</evidence>
<dbReference type="InterPro" id="IPR036770">
    <property type="entry name" value="Ankyrin_rpt-contain_sf"/>
</dbReference>
<dbReference type="Gene3D" id="1.10.630.10">
    <property type="entry name" value="Cytochrome P450"/>
    <property type="match status" value="1"/>
</dbReference>
<evidence type="ECO:0000256" key="10">
    <source>
        <dbReference type="SAM" id="MobiDB-lite"/>
    </source>
</evidence>
<comment type="subunit">
    <text evidence="3">Component of the NuA4 histone acetyltransferase complex.</text>
</comment>
<dbReference type="SUPFAM" id="SSF48264">
    <property type="entry name" value="Cytochrome P450"/>
    <property type="match status" value="1"/>
</dbReference>
<dbReference type="GO" id="GO:0005506">
    <property type="term" value="F:iron ion binding"/>
    <property type="evidence" value="ECO:0007669"/>
    <property type="project" value="InterPro"/>
</dbReference>